<evidence type="ECO:0000256" key="8">
    <source>
        <dbReference type="ARBA" id="ARBA00023125"/>
    </source>
</evidence>
<evidence type="ECO:0000256" key="3">
    <source>
        <dbReference type="ARBA" id="ARBA00022763"/>
    </source>
</evidence>
<keyword evidence="13" id="KW-1185">Reference proteome</keyword>
<dbReference type="Gene3D" id="3.40.50.300">
    <property type="entry name" value="P-loop containing nucleotide triphosphate hydrolases"/>
    <property type="match status" value="2"/>
</dbReference>
<evidence type="ECO:0000256" key="7">
    <source>
        <dbReference type="ARBA" id="ARBA00022840"/>
    </source>
</evidence>
<accession>A0A975AMK8</accession>
<keyword evidence="2 10" id="KW-0547">Nucleotide-binding</keyword>
<feature type="domain" description="RecC C-terminal" evidence="11">
    <location>
        <begin position="858"/>
        <end position="1085"/>
    </location>
</feature>
<dbReference type="HAMAP" id="MF_01486">
    <property type="entry name" value="RecC"/>
    <property type="match status" value="1"/>
</dbReference>
<keyword evidence="7 10" id="KW-0067">ATP-binding</keyword>
<keyword evidence="6 10" id="KW-0269">Exonuclease</keyword>
<dbReference type="InterPro" id="IPR013986">
    <property type="entry name" value="DExx_box_DNA_helicase_dom_sf"/>
</dbReference>
<comment type="function">
    <text evidence="10">A helicase/nuclease that prepares dsDNA breaks (DSB) for recombinational DNA repair. Binds to DSBs and unwinds DNA via a highly rapid and processive ATP-dependent bidirectional helicase activity. Unwinds dsDNA until it encounters a Chi (crossover hotspot instigator) sequence from the 3' direction. Cuts ssDNA a few nucleotides 3' to the Chi site. The properties and activities of the enzyme are changed at Chi. The Chi-altered holoenzyme produces a long 3'-ssDNA overhang and facilitates RecA-binding to the ssDNA for homologous DNA recombination and repair. Holoenzyme degrades any linearized DNA that is unable to undergo homologous recombination. In the holoenzyme this subunit recognizes the wild-type Chi sequence, and when added to isolated RecB increases its ATP-dependent helicase processivity.</text>
</comment>
<dbReference type="GO" id="GO:0005524">
    <property type="term" value="F:ATP binding"/>
    <property type="evidence" value="ECO:0007669"/>
    <property type="project" value="UniProtKB-UniRule"/>
</dbReference>
<dbReference type="InterPro" id="IPR011335">
    <property type="entry name" value="Restrct_endonuc-II-like"/>
</dbReference>
<dbReference type="Gene3D" id="3.40.50.10930">
    <property type="match status" value="1"/>
</dbReference>
<dbReference type="InterPro" id="IPR041500">
    <property type="entry name" value="RecC_C"/>
</dbReference>
<dbReference type="Proteomes" id="UP000663281">
    <property type="component" value="Chromosome"/>
</dbReference>
<dbReference type="Pfam" id="PF04257">
    <property type="entry name" value="Exonuc_V_gamma"/>
    <property type="match status" value="1"/>
</dbReference>
<dbReference type="KEGG" id="scyp:JYB88_08080"/>
<protein>
    <recommendedName>
        <fullName evidence="10">RecBCD enzyme subunit RecC</fullName>
    </recommendedName>
    <alternativeName>
        <fullName evidence="10">Exonuclease V subunit RecC</fullName>
        <shortName evidence="10">ExoV subunit RecC</shortName>
    </alternativeName>
    <alternativeName>
        <fullName evidence="10">Helicase/nuclease RecBCD subunit RecC</fullName>
    </alternativeName>
</protein>
<organism evidence="12 13">
    <name type="scientific">Shewanella cyperi</name>
    <dbReference type="NCBI Taxonomy" id="2814292"/>
    <lineage>
        <taxon>Bacteria</taxon>
        <taxon>Pseudomonadati</taxon>
        <taxon>Pseudomonadota</taxon>
        <taxon>Gammaproteobacteria</taxon>
        <taxon>Alteromonadales</taxon>
        <taxon>Shewanellaceae</taxon>
        <taxon>Shewanella</taxon>
    </lineage>
</organism>
<dbReference type="PANTHER" id="PTHR30591:SF1">
    <property type="entry name" value="RECBCD ENZYME SUBUNIT RECC"/>
    <property type="match status" value="1"/>
</dbReference>
<reference evidence="12 13" key="1">
    <citation type="submission" date="2021-03" db="EMBL/GenBank/DDBJ databases">
        <title>Novel species identification of genus Shewanella.</title>
        <authorList>
            <person name="Liu G."/>
            <person name="Zhang Q."/>
        </authorList>
    </citation>
    <scope>NUCLEOTIDE SEQUENCE [LARGE SCALE GENOMIC DNA]</scope>
    <source>
        <strain evidence="12 13">FJAT-53726</strain>
    </source>
</reference>
<gene>
    <name evidence="10 12" type="primary">recC</name>
    <name evidence="12" type="ORF">JYB88_08080</name>
</gene>
<dbReference type="Gene3D" id="1.10.10.160">
    <property type="match status" value="1"/>
</dbReference>
<keyword evidence="4 10" id="KW-0378">Hydrolase</keyword>
<dbReference type="InterPro" id="IPR027417">
    <property type="entry name" value="P-loop_NTPase"/>
</dbReference>
<dbReference type="RefSeq" id="WP_207326066.1">
    <property type="nucleotide sequence ID" value="NZ_CP071504.1"/>
</dbReference>
<dbReference type="GO" id="GO:0009338">
    <property type="term" value="C:exodeoxyribonuclease V complex"/>
    <property type="evidence" value="ECO:0007669"/>
    <property type="project" value="InterPro"/>
</dbReference>
<evidence type="ECO:0000256" key="6">
    <source>
        <dbReference type="ARBA" id="ARBA00022839"/>
    </source>
</evidence>
<dbReference type="GO" id="GO:0003677">
    <property type="term" value="F:DNA binding"/>
    <property type="evidence" value="ECO:0007669"/>
    <property type="project" value="UniProtKB-UniRule"/>
</dbReference>
<dbReference type="EMBL" id="CP071504">
    <property type="protein sequence ID" value="QSX31562.1"/>
    <property type="molecule type" value="Genomic_DNA"/>
</dbReference>
<dbReference type="PIRSF" id="PIRSF000980">
    <property type="entry name" value="RecC"/>
    <property type="match status" value="1"/>
</dbReference>
<comment type="subunit">
    <text evidence="10">Heterotrimer of RecB, RecC and RecD. All subunits contribute to DNA-binding.</text>
</comment>
<dbReference type="AlphaFoldDB" id="A0A975AMK8"/>
<proteinExistence type="inferred from homology"/>
<dbReference type="InterPro" id="IPR006697">
    <property type="entry name" value="RecC"/>
</dbReference>
<dbReference type="GO" id="GO:0008854">
    <property type="term" value="F:exodeoxyribonuclease V activity"/>
    <property type="evidence" value="ECO:0007669"/>
    <property type="project" value="InterPro"/>
</dbReference>
<evidence type="ECO:0000313" key="13">
    <source>
        <dbReference type="Proteomes" id="UP000663281"/>
    </source>
</evidence>
<evidence type="ECO:0000259" key="11">
    <source>
        <dbReference type="Pfam" id="PF17946"/>
    </source>
</evidence>
<evidence type="ECO:0000256" key="10">
    <source>
        <dbReference type="HAMAP-Rule" id="MF_01486"/>
    </source>
</evidence>
<keyword evidence="8 10" id="KW-0238">DNA-binding</keyword>
<evidence type="ECO:0000256" key="1">
    <source>
        <dbReference type="ARBA" id="ARBA00022722"/>
    </source>
</evidence>
<dbReference type="GO" id="GO:0003678">
    <property type="term" value="F:DNA helicase activity"/>
    <property type="evidence" value="ECO:0007669"/>
    <property type="project" value="UniProtKB-UniRule"/>
</dbReference>
<dbReference type="Gene3D" id="1.10.10.990">
    <property type="match status" value="1"/>
</dbReference>
<dbReference type="PANTHER" id="PTHR30591">
    <property type="entry name" value="RECBCD ENZYME SUBUNIT RECC"/>
    <property type="match status" value="1"/>
</dbReference>
<evidence type="ECO:0000313" key="12">
    <source>
        <dbReference type="EMBL" id="QSX31562.1"/>
    </source>
</evidence>
<evidence type="ECO:0000256" key="5">
    <source>
        <dbReference type="ARBA" id="ARBA00022806"/>
    </source>
</evidence>
<comment type="similarity">
    <text evidence="10">Belongs to the RecC family.</text>
</comment>
<name>A0A975AMK8_9GAMM</name>
<dbReference type="SUPFAM" id="SSF52540">
    <property type="entry name" value="P-loop containing nucleoside triphosphate hydrolases"/>
    <property type="match status" value="2"/>
</dbReference>
<dbReference type="Pfam" id="PF17946">
    <property type="entry name" value="RecC_C"/>
    <property type="match status" value="1"/>
</dbReference>
<keyword evidence="1 10" id="KW-0540">Nuclease</keyword>
<keyword evidence="3 10" id="KW-0227">DNA damage</keyword>
<evidence type="ECO:0000256" key="4">
    <source>
        <dbReference type="ARBA" id="ARBA00022801"/>
    </source>
</evidence>
<keyword evidence="5 10" id="KW-0347">Helicase</keyword>
<dbReference type="GO" id="GO:0000724">
    <property type="term" value="P:double-strand break repair via homologous recombination"/>
    <property type="evidence" value="ECO:0007669"/>
    <property type="project" value="UniProtKB-UniRule"/>
</dbReference>
<evidence type="ECO:0000256" key="9">
    <source>
        <dbReference type="ARBA" id="ARBA00023204"/>
    </source>
</evidence>
<keyword evidence="9 10" id="KW-0234">DNA repair</keyword>
<evidence type="ECO:0000256" key="2">
    <source>
        <dbReference type="ARBA" id="ARBA00022741"/>
    </source>
</evidence>
<dbReference type="SUPFAM" id="SSF52980">
    <property type="entry name" value="Restriction endonuclease-like"/>
    <property type="match status" value="1"/>
</dbReference>
<comment type="miscellaneous">
    <text evidence="10">In the RecBCD complex, RecB has a slow 3'-5' helicase, an exonuclease activity and loads RecA onto ssDNA, RecD has a fast 5'-3' helicase activity, while RecC stimulates the ATPase and processivity of the RecB helicase and contributes to recognition of the Chi site.</text>
</comment>
<sequence>MFRLIQSNQMEVLSSRLADLVRFPAPGSPPLGEEQILVQSPGMATWLRLELAAHNGIAAALAFPLPSSFIWSLCHTLLPGVPMDNAFTKEAMTWKLMQLLPGLLDGDTQGLYQPLWHYLAAADTQDKATEQTSQPLKLYQLAGRIADIFDQYLVYRPDWILAWESGQDNPLPDGQSLPQSALWQPALWRQLQAFNNEHLRQSRWHRANLHQSLLEALADPNTSLAGLPKRLFVFGISSMAPQTLEVLHALAGRIDVLMFNLSPCRQYWGDIVDPRQRARLALKYGENKLLPEHWEDSLEVGNPLLAANGKMGRELLDLILSLPEQHLDTDEALYVEPGQDCLLHLLQQDILEMQILDDEPLGPDLHLYQQAAKRRPLRPDDSSLCIRSCHSPLREVETLHDHLLALLAADEGLTPKDIVVMLPDVAAYAPYIDAVFSSRRGDHAIPYAIADRGAREESPLVNSFLTALDLDNSRFGLSDILGMLEVPAVMARWRLDEDELARIRQWLRDAGVRWGRDGASRERLALPAFDKHSWAFGVRRLILGYALGDDSELYLGNLPMSGIEGQQAQALGKLLDFIEMLDEFRLSMAKRARAPERLALLAGLLEQLYQDSDDSRDDLQLIRECLGKLSDNLSGSGFDQELPLAVMAQYFRSELGQSRVGQRFLAGAVNFCTLMPMRSIPFQVVCLLGMNDGLYPRVQHPVGFDLMAQLGPRRGDRSRRLDDRYLFLEALLSARRQCYISYIGHSERDNSERLPSMLVSELLDCCELSVRPAHLPLPEVDDAQMASDFADRCSAELRRMLVWRQPLQPFDERLYRADDQSLTPSFSPQWYPQALATAKDRLPFVDIQLTADADEWADALPLAALIRFYRDSSRFYCQRRLKLDLRLDLEQQEDEEPFALNALERYQLQLLLMDTALTVDEDQAPEALADLGMRLGASGQLPMAPFDGLLLTDFSRDVAPAIERCRFLFADAEPDTLALELNLPSGQKLSGRIDRLYPKGMVNFRPGTAKAKDLLALYLRHLCLCAAGRSAPSFLLDSGHFHSLSPLLPEMALTLLDSLVAHYRHAATVPLAFFPGCSLEYAQAEGDHETRLAAVAPIWLDEQGGEERGEGTEPHNRRLFRFPDDFSEAGFGQLALDVYTPLLALYHKDKLAALGDFIRVGPTTGATV</sequence>
<dbReference type="NCBIfam" id="TIGR01450">
    <property type="entry name" value="recC"/>
    <property type="match status" value="1"/>
</dbReference>